<dbReference type="EC" id="5.1.3.1" evidence="7 10"/>
<dbReference type="NCBIfam" id="NF004076">
    <property type="entry name" value="PRK05581.1-4"/>
    <property type="match status" value="1"/>
</dbReference>
<feature type="active site" description="Proton donor" evidence="10">
    <location>
        <position position="174"/>
    </location>
</feature>
<dbReference type="PROSITE" id="PS01086">
    <property type="entry name" value="RIBUL_P_3_EPIMER_2"/>
    <property type="match status" value="1"/>
</dbReference>
<comment type="function">
    <text evidence="10">Catalyzes the reversible epimerization of D-ribulose 5-phosphate to D-xylulose 5-phosphate.</text>
</comment>
<dbReference type="HAMAP" id="MF_02227">
    <property type="entry name" value="RPE"/>
    <property type="match status" value="1"/>
</dbReference>
<protein>
    <recommendedName>
        <fullName evidence="7 10">Ribulose-phosphate 3-epimerase</fullName>
        <ecNumber evidence="7 10">5.1.3.1</ecNumber>
    </recommendedName>
</protein>
<dbReference type="SUPFAM" id="SSF51366">
    <property type="entry name" value="Ribulose-phoshate binding barrel"/>
    <property type="match status" value="1"/>
</dbReference>
<evidence type="ECO:0000256" key="5">
    <source>
        <dbReference type="ARBA" id="ARBA00001954"/>
    </source>
</evidence>
<comment type="caution">
    <text evidence="12">The sequence shown here is derived from an EMBL/GenBank/DDBJ whole genome shotgun (WGS) entry which is preliminary data.</text>
</comment>
<name>A0ABW4BK25_9LACO</name>
<accession>A0ABW4BK25</accession>
<comment type="cofactor">
    <cofactor evidence="2">
        <name>Mn(2+)</name>
        <dbReference type="ChEBI" id="CHEBI:29035"/>
    </cofactor>
</comment>
<dbReference type="GO" id="GO:0004750">
    <property type="term" value="F:D-ribulose-phosphate 3-epimerase activity"/>
    <property type="evidence" value="ECO:0007669"/>
    <property type="project" value="UniProtKB-EC"/>
</dbReference>
<dbReference type="InterPro" id="IPR000056">
    <property type="entry name" value="Ribul_P_3_epim-like"/>
</dbReference>
<reference evidence="13" key="1">
    <citation type="journal article" date="2019" name="Int. J. Syst. Evol. Microbiol.">
        <title>The Global Catalogue of Microorganisms (GCM) 10K type strain sequencing project: providing services to taxonomists for standard genome sequencing and annotation.</title>
        <authorList>
            <consortium name="The Broad Institute Genomics Platform"/>
            <consortium name="The Broad Institute Genome Sequencing Center for Infectious Disease"/>
            <person name="Wu L."/>
            <person name="Ma J."/>
        </authorList>
    </citation>
    <scope>NUCLEOTIDE SEQUENCE [LARGE SCALE GENOMIC DNA]</scope>
    <source>
        <strain evidence="13">CCM 8937</strain>
    </source>
</reference>
<evidence type="ECO:0000256" key="11">
    <source>
        <dbReference type="PIRNR" id="PIRNR001461"/>
    </source>
</evidence>
<evidence type="ECO:0000256" key="3">
    <source>
        <dbReference type="ARBA" id="ARBA00001941"/>
    </source>
</evidence>
<evidence type="ECO:0000256" key="4">
    <source>
        <dbReference type="ARBA" id="ARBA00001947"/>
    </source>
</evidence>
<comment type="similarity">
    <text evidence="6 10 11">Belongs to the ribulose-phosphate 3-epimerase family.</text>
</comment>
<dbReference type="RefSeq" id="WP_125647758.1">
    <property type="nucleotide sequence ID" value="NZ_JBHTOH010000016.1"/>
</dbReference>
<keyword evidence="8 10" id="KW-0479">Metal-binding</keyword>
<dbReference type="NCBIfam" id="TIGR01163">
    <property type="entry name" value="rpe"/>
    <property type="match status" value="1"/>
</dbReference>
<feature type="binding site" evidence="10">
    <location>
        <begin position="174"/>
        <end position="176"/>
    </location>
    <ligand>
        <name>substrate</name>
    </ligand>
</feature>
<dbReference type="InterPro" id="IPR013785">
    <property type="entry name" value="Aldolase_TIM"/>
</dbReference>
<organism evidence="12 13">
    <name type="scientific">Lapidilactobacillus gannanensis</name>
    <dbReference type="NCBI Taxonomy" id="2486002"/>
    <lineage>
        <taxon>Bacteria</taxon>
        <taxon>Bacillati</taxon>
        <taxon>Bacillota</taxon>
        <taxon>Bacilli</taxon>
        <taxon>Lactobacillales</taxon>
        <taxon>Lactobacillaceae</taxon>
        <taxon>Lapidilactobacillus</taxon>
    </lineage>
</organism>
<comment type="cofactor">
    <cofactor evidence="5">
        <name>Fe(2+)</name>
        <dbReference type="ChEBI" id="CHEBI:29033"/>
    </cofactor>
</comment>
<keyword evidence="10 11" id="KW-0119">Carbohydrate metabolism</keyword>
<keyword evidence="9 10" id="KW-0413">Isomerase</keyword>
<dbReference type="Gene3D" id="3.20.20.70">
    <property type="entry name" value="Aldolase class I"/>
    <property type="match status" value="1"/>
</dbReference>
<comment type="cofactor">
    <cofactor evidence="10">
        <name>a divalent metal cation</name>
        <dbReference type="ChEBI" id="CHEBI:60240"/>
    </cofactor>
    <text evidence="10">Binds 1 divalent metal cation per subunit.</text>
</comment>
<comment type="catalytic activity">
    <reaction evidence="1 10 11">
        <text>D-ribulose 5-phosphate = D-xylulose 5-phosphate</text>
        <dbReference type="Rhea" id="RHEA:13677"/>
        <dbReference type="ChEBI" id="CHEBI:57737"/>
        <dbReference type="ChEBI" id="CHEBI:58121"/>
        <dbReference type="EC" id="5.1.3.1"/>
    </reaction>
</comment>
<dbReference type="InterPro" id="IPR011060">
    <property type="entry name" value="RibuloseP-bd_barrel"/>
</dbReference>
<dbReference type="EMBL" id="JBHTOH010000016">
    <property type="protein sequence ID" value="MFD1410549.1"/>
    <property type="molecule type" value="Genomic_DNA"/>
</dbReference>
<evidence type="ECO:0000256" key="6">
    <source>
        <dbReference type="ARBA" id="ARBA00009541"/>
    </source>
</evidence>
<proteinExistence type="inferred from homology"/>
<feature type="active site" description="Proton acceptor" evidence="10">
    <location>
        <position position="34"/>
    </location>
</feature>
<evidence type="ECO:0000256" key="2">
    <source>
        <dbReference type="ARBA" id="ARBA00001936"/>
    </source>
</evidence>
<evidence type="ECO:0000313" key="12">
    <source>
        <dbReference type="EMBL" id="MFD1410549.1"/>
    </source>
</evidence>
<comment type="cofactor">
    <cofactor evidence="3">
        <name>Co(2+)</name>
        <dbReference type="ChEBI" id="CHEBI:48828"/>
    </cofactor>
</comment>
<dbReference type="PIRSF" id="PIRSF001461">
    <property type="entry name" value="RPE"/>
    <property type="match status" value="1"/>
</dbReference>
<dbReference type="InterPro" id="IPR026019">
    <property type="entry name" value="Ribul_P_3_epim"/>
</dbReference>
<feature type="binding site" evidence="10">
    <location>
        <position position="34"/>
    </location>
    <ligand>
        <name>a divalent metal cation</name>
        <dbReference type="ChEBI" id="CHEBI:60240"/>
    </ligand>
</feature>
<comment type="cofactor">
    <cofactor evidence="4">
        <name>Zn(2+)</name>
        <dbReference type="ChEBI" id="CHEBI:29105"/>
    </cofactor>
</comment>
<feature type="binding site" evidence="10">
    <location>
        <position position="65"/>
    </location>
    <ligand>
        <name>substrate</name>
    </ligand>
</feature>
<feature type="binding site" evidence="10">
    <location>
        <position position="7"/>
    </location>
    <ligand>
        <name>substrate</name>
    </ligand>
</feature>
<sequence>MPVVAPSLLSADLFQLGNQIEQIAATTAEYLHVDIMDGHYVPNINFGDKIVGELRQHTELTLDCHIMVDQPEQVIHDVAVAGGDILTFHPETSDHPYRQIQEIHRLGKKAGIAFDPGTAISTYADLLPIVDQVLVMTVSPGFGGQKFLPEMLNKIAQVKRIQQANQYQFDIEVDGGINDQTGQQCVNAGANVLVAGSYVFKNGITPAIMALSQLQQE</sequence>
<evidence type="ECO:0000256" key="1">
    <source>
        <dbReference type="ARBA" id="ARBA00001782"/>
    </source>
</evidence>
<evidence type="ECO:0000256" key="8">
    <source>
        <dbReference type="ARBA" id="ARBA00022723"/>
    </source>
</evidence>
<evidence type="ECO:0000256" key="7">
    <source>
        <dbReference type="ARBA" id="ARBA00013188"/>
    </source>
</evidence>
<feature type="binding site" evidence="10">
    <location>
        <position position="32"/>
    </location>
    <ligand>
        <name>a divalent metal cation</name>
        <dbReference type="ChEBI" id="CHEBI:60240"/>
    </ligand>
</feature>
<dbReference type="PANTHER" id="PTHR11749">
    <property type="entry name" value="RIBULOSE-5-PHOSPHATE-3-EPIMERASE"/>
    <property type="match status" value="1"/>
</dbReference>
<feature type="binding site" evidence="10">
    <location>
        <begin position="196"/>
        <end position="197"/>
    </location>
    <ligand>
        <name>substrate</name>
    </ligand>
</feature>
<feature type="binding site" evidence="10">
    <location>
        <begin position="141"/>
        <end position="144"/>
    </location>
    <ligand>
        <name>substrate</name>
    </ligand>
</feature>
<keyword evidence="13" id="KW-1185">Reference proteome</keyword>
<feature type="binding site" evidence="10">
    <location>
        <position position="65"/>
    </location>
    <ligand>
        <name>a divalent metal cation</name>
        <dbReference type="ChEBI" id="CHEBI:60240"/>
    </ligand>
</feature>
<gene>
    <name evidence="10 12" type="primary">rpe</name>
    <name evidence="12" type="ORF">ACFQ4R_02775</name>
</gene>
<evidence type="ECO:0000313" key="13">
    <source>
        <dbReference type="Proteomes" id="UP001597191"/>
    </source>
</evidence>
<evidence type="ECO:0000256" key="9">
    <source>
        <dbReference type="ARBA" id="ARBA00023235"/>
    </source>
</evidence>
<feature type="binding site" evidence="10">
    <location>
        <position position="174"/>
    </location>
    <ligand>
        <name>a divalent metal cation</name>
        <dbReference type="ChEBI" id="CHEBI:60240"/>
    </ligand>
</feature>
<dbReference type="CDD" id="cd00429">
    <property type="entry name" value="RPE"/>
    <property type="match status" value="1"/>
</dbReference>
<dbReference type="Proteomes" id="UP001597191">
    <property type="component" value="Unassembled WGS sequence"/>
</dbReference>
<evidence type="ECO:0000256" key="10">
    <source>
        <dbReference type="HAMAP-Rule" id="MF_02227"/>
    </source>
</evidence>
<comment type="pathway">
    <text evidence="10">Carbohydrate degradation.</text>
</comment>
<dbReference type="Pfam" id="PF00834">
    <property type="entry name" value="Ribul_P_3_epim"/>
    <property type="match status" value="1"/>
</dbReference>